<proteinExistence type="predicted"/>
<dbReference type="EMBL" id="KI631163">
    <property type="protein sequence ID" value="EYU29734.1"/>
    <property type="molecule type" value="Genomic_DNA"/>
</dbReference>
<dbReference type="KEGG" id="egt:105966521"/>
<dbReference type="AlphaFoldDB" id="A0A022QQ68"/>
<reference evidence="1 2" key="1">
    <citation type="journal article" date="2013" name="Proc. Natl. Acad. Sci. U.S.A.">
        <title>Fine-scale variation in meiotic recombination in Mimulus inferred from population shotgun sequencing.</title>
        <authorList>
            <person name="Hellsten U."/>
            <person name="Wright K.M."/>
            <person name="Jenkins J."/>
            <person name="Shu S."/>
            <person name="Yuan Y."/>
            <person name="Wessler S.R."/>
            <person name="Schmutz J."/>
            <person name="Willis J.H."/>
            <person name="Rokhsar D.S."/>
        </authorList>
    </citation>
    <scope>NUCLEOTIDE SEQUENCE [LARGE SCALE GENOMIC DNA]</scope>
    <source>
        <strain evidence="2">cv. DUN x IM62</strain>
    </source>
</reference>
<keyword evidence="2" id="KW-1185">Reference proteome</keyword>
<organism evidence="1 2">
    <name type="scientific">Erythranthe guttata</name>
    <name type="common">Yellow monkey flower</name>
    <name type="synonym">Mimulus guttatus</name>
    <dbReference type="NCBI Taxonomy" id="4155"/>
    <lineage>
        <taxon>Eukaryota</taxon>
        <taxon>Viridiplantae</taxon>
        <taxon>Streptophyta</taxon>
        <taxon>Embryophyta</taxon>
        <taxon>Tracheophyta</taxon>
        <taxon>Spermatophyta</taxon>
        <taxon>Magnoliopsida</taxon>
        <taxon>eudicotyledons</taxon>
        <taxon>Gunneridae</taxon>
        <taxon>Pentapetalae</taxon>
        <taxon>asterids</taxon>
        <taxon>lamiids</taxon>
        <taxon>Lamiales</taxon>
        <taxon>Phrymaceae</taxon>
        <taxon>Erythranthe</taxon>
    </lineage>
</organism>
<gene>
    <name evidence="1" type="ORF">MIMGU_mgv1a016887mg</name>
</gene>
<sequence>MTNGRSRNPPIAQKTRTSLNDLLENKVMQTIKDTERPPPRYTCVSILGVCGLTCTEQQCKSWCIDYFGTLNPWAHCDEFPGVDAKFCYCEHWCMIATSPAPLH</sequence>
<dbReference type="OrthoDB" id="900414at2759"/>
<name>A0A022QQ68_ERYGU</name>
<dbReference type="Proteomes" id="UP000030748">
    <property type="component" value="Unassembled WGS sequence"/>
</dbReference>
<accession>A0A022QQ68</accession>
<protein>
    <submittedName>
        <fullName evidence="1">Uncharacterized protein</fullName>
    </submittedName>
</protein>
<evidence type="ECO:0000313" key="1">
    <source>
        <dbReference type="EMBL" id="EYU29734.1"/>
    </source>
</evidence>
<evidence type="ECO:0000313" key="2">
    <source>
        <dbReference type="Proteomes" id="UP000030748"/>
    </source>
</evidence>